<comment type="caution">
    <text evidence="2">The sequence shown here is derived from an EMBL/GenBank/DDBJ whole genome shotgun (WGS) entry which is preliminary data.</text>
</comment>
<gene>
    <name evidence="2" type="ORF">ElyMa_002211500</name>
</gene>
<sequence length="85" mass="9408">MCFRHSQNDYIHLKPYNEEGRIRRVLGRTKSKMEEMLRDKQNAVQVVVVVAVVVVIVVVVVVVVIVVVVVVVAVVVVVTVVTSGI</sequence>
<evidence type="ECO:0000313" key="3">
    <source>
        <dbReference type="Proteomes" id="UP000762676"/>
    </source>
</evidence>
<feature type="transmembrane region" description="Helical" evidence="1">
    <location>
        <begin position="46"/>
        <end position="79"/>
    </location>
</feature>
<keyword evidence="1" id="KW-0812">Transmembrane</keyword>
<dbReference type="EMBL" id="BMAT01004588">
    <property type="protein sequence ID" value="GFR76390.1"/>
    <property type="molecule type" value="Genomic_DNA"/>
</dbReference>
<keyword evidence="1" id="KW-1133">Transmembrane helix</keyword>
<name>A0AAV4FUK3_9GAST</name>
<proteinExistence type="predicted"/>
<dbReference type="AlphaFoldDB" id="A0AAV4FUK3"/>
<keyword evidence="3" id="KW-1185">Reference proteome</keyword>
<keyword evidence="1" id="KW-0472">Membrane</keyword>
<organism evidence="2 3">
    <name type="scientific">Elysia marginata</name>
    <dbReference type="NCBI Taxonomy" id="1093978"/>
    <lineage>
        <taxon>Eukaryota</taxon>
        <taxon>Metazoa</taxon>
        <taxon>Spiralia</taxon>
        <taxon>Lophotrochozoa</taxon>
        <taxon>Mollusca</taxon>
        <taxon>Gastropoda</taxon>
        <taxon>Heterobranchia</taxon>
        <taxon>Euthyneura</taxon>
        <taxon>Panpulmonata</taxon>
        <taxon>Sacoglossa</taxon>
        <taxon>Placobranchoidea</taxon>
        <taxon>Plakobranchidae</taxon>
        <taxon>Elysia</taxon>
    </lineage>
</organism>
<protein>
    <submittedName>
        <fullName evidence="2">Uncharacterized protein</fullName>
    </submittedName>
</protein>
<evidence type="ECO:0000256" key="1">
    <source>
        <dbReference type="SAM" id="Phobius"/>
    </source>
</evidence>
<reference evidence="2 3" key="1">
    <citation type="journal article" date="2021" name="Elife">
        <title>Chloroplast acquisition without the gene transfer in kleptoplastic sea slugs, Plakobranchus ocellatus.</title>
        <authorList>
            <person name="Maeda T."/>
            <person name="Takahashi S."/>
            <person name="Yoshida T."/>
            <person name="Shimamura S."/>
            <person name="Takaki Y."/>
            <person name="Nagai Y."/>
            <person name="Toyoda A."/>
            <person name="Suzuki Y."/>
            <person name="Arimoto A."/>
            <person name="Ishii H."/>
            <person name="Satoh N."/>
            <person name="Nishiyama T."/>
            <person name="Hasebe M."/>
            <person name="Maruyama T."/>
            <person name="Minagawa J."/>
            <person name="Obokata J."/>
            <person name="Shigenobu S."/>
        </authorList>
    </citation>
    <scope>NUCLEOTIDE SEQUENCE [LARGE SCALE GENOMIC DNA]</scope>
</reference>
<accession>A0AAV4FUK3</accession>
<evidence type="ECO:0000313" key="2">
    <source>
        <dbReference type="EMBL" id="GFR76390.1"/>
    </source>
</evidence>
<dbReference type="Proteomes" id="UP000762676">
    <property type="component" value="Unassembled WGS sequence"/>
</dbReference>